<dbReference type="InterPro" id="IPR036709">
    <property type="entry name" value="Autotransporte_beta_dom_sf"/>
</dbReference>
<sequence length="439" mass="49834">MDNPLVFGSIHTKNLYATNSTFKLNVDLKNAKSDTILSTHKTQGGNNTLLLNFLTKENPKDTKILLASLKDTQSKINQNYFTIPNIEHGFSIYSPNVEFNHNTENATWELISTAKNPENPNPENPNQNQPNQNPSYFHTSNNTQALKTANSLTDHFILNYIAEWNNLQKRMGELRDNPYSYGLWVRTFGGKLSDNYNSGNYFEVQSGFDKQNSFKTFNLYSGIMLNFTHTKLDSNSLNATSKGYGIGNYLSFLFNNGFYIDGVLRYIRYENDMSASFIPNTQNSTLNANASNNIIASIEAGYRKKFDNFYLEPQIELISGYVDSIQLSNEIVKIHMDSYVPLVLKTALFSGINNLNNSSLNLRAGIGYMSDLRKSGKKSFGDFAGIRYFEGLKDERAFINLNTSYALSKNTRISLDYEKSFFGDLNIDWSLNANLRYSF</sequence>
<dbReference type="InterPro" id="IPR006315">
    <property type="entry name" value="OM_autotransptr_brl_dom"/>
</dbReference>
<dbReference type="AlphaFoldDB" id="A0A2W6NJW1"/>
<dbReference type="Pfam" id="PF03797">
    <property type="entry name" value="Autotransporter"/>
    <property type="match status" value="1"/>
</dbReference>
<feature type="domain" description="Autotransporter" evidence="2">
    <location>
        <begin position="176"/>
        <end position="439"/>
    </location>
</feature>
<dbReference type="PROSITE" id="PS51208">
    <property type="entry name" value="AUTOTRANSPORTER"/>
    <property type="match status" value="1"/>
</dbReference>
<dbReference type="Gene3D" id="2.160.20.20">
    <property type="match status" value="1"/>
</dbReference>
<dbReference type="Proteomes" id="UP000249746">
    <property type="component" value="Unassembled WGS sequence"/>
</dbReference>
<organism evidence="3 4">
    <name type="scientific">Helicobacter valdiviensis</name>
    <dbReference type="NCBI Taxonomy" id="1458358"/>
    <lineage>
        <taxon>Bacteria</taxon>
        <taxon>Pseudomonadati</taxon>
        <taxon>Campylobacterota</taxon>
        <taxon>Epsilonproteobacteria</taxon>
        <taxon>Campylobacterales</taxon>
        <taxon>Helicobacteraceae</taxon>
        <taxon>Helicobacter</taxon>
    </lineage>
</organism>
<evidence type="ECO:0000259" key="2">
    <source>
        <dbReference type="PROSITE" id="PS51208"/>
    </source>
</evidence>
<dbReference type="InterPro" id="IPR012332">
    <property type="entry name" value="Autotransporter_pectin_lyase_C"/>
</dbReference>
<name>A0A2W6NJW1_9HELI</name>
<protein>
    <recommendedName>
        <fullName evidence="2">Autotransporter domain-containing protein</fullName>
    </recommendedName>
</protein>
<evidence type="ECO:0000256" key="1">
    <source>
        <dbReference type="SAM" id="MobiDB-lite"/>
    </source>
</evidence>
<feature type="compositionally biased region" description="Low complexity" evidence="1">
    <location>
        <begin position="124"/>
        <end position="134"/>
    </location>
</feature>
<proteinExistence type="predicted"/>
<dbReference type="PANTHER" id="PTHR35037:SF3">
    <property type="entry name" value="C-TERMINAL REGION OF AIDA-LIKE PROTEIN"/>
    <property type="match status" value="1"/>
</dbReference>
<dbReference type="InterPro" id="IPR005546">
    <property type="entry name" value="Autotransporte_beta"/>
</dbReference>
<dbReference type="InterPro" id="IPR051551">
    <property type="entry name" value="Autotransporter_adhesion"/>
</dbReference>
<evidence type="ECO:0000313" key="3">
    <source>
        <dbReference type="EMBL" id="PZT47666.1"/>
    </source>
</evidence>
<evidence type="ECO:0000313" key="4">
    <source>
        <dbReference type="Proteomes" id="UP000249746"/>
    </source>
</evidence>
<reference evidence="3 4" key="1">
    <citation type="submission" date="2017-03" db="EMBL/GenBank/DDBJ databases">
        <title>Genomic and clinical evidence uncovers the enterohepatic species Helicobacter valdiviensis as a potential human intestinal pathogen.</title>
        <authorList>
            <person name="Fresia P."/>
            <person name="Jara R."/>
            <person name="Sierra R."/>
            <person name="Ferres I."/>
            <person name="Greif G."/>
            <person name="Iraola G."/>
            <person name="Collado L."/>
        </authorList>
    </citation>
    <scope>NUCLEOTIDE SEQUENCE [LARGE SCALE GENOMIC DNA]</scope>
    <source>
        <strain evidence="3 4">WBE14</strain>
    </source>
</reference>
<dbReference type="PRINTS" id="PR01484">
    <property type="entry name" value="PRTACTNFAMLY"/>
</dbReference>
<dbReference type="SUPFAM" id="SSF103515">
    <property type="entry name" value="Autotransporter"/>
    <property type="match status" value="1"/>
</dbReference>
<dbReference type="EMBL" id="NBIU01000025">
    <property type="protein sequence ID" value="PZT47666.1"/>
    <property type="molecule type" value="Genomic_DNA"/>
</dbReference>
<dbReference type="InterPro" id="IPR003991">
    <property type="entry name" value="Pertactin_virulence_factor"/>
</dbReference>
<dbReference type="PANTHER" id="PTHR35037">
    <property type="entry name" value="C-TERMINAL REGION OF AIDA-LIKE PROTEIN"/>
    <property type="match status" value="1"/>
</dbReference>
<gene>
    <name evidence="3" type="ORF">B6S12_07965</name>
</gene>
<dbReference type="Gene3D" id="2.40.128.130">
    <property type="entry name" value="Autotransporter beta-domain"/>
    <property type="match status" value="1"/>
</dbReference>
<dbReference type="SMART" id="SM00869">
    <property type="entry name" value="Autotransporter"/>
    <property type="match status" value="1"/>
</dbReference>
<comment type="caution">
    <text evidence="3">The sequence shown here is derived from an EMBL/GenBank/DDBJ whole genome shotgun (WGS) entry which is preliminary data.</text>
</comment>
<dbReference type="GO" id="GO:0019867">
    <property type="term" value="C:outer membrane"/>
    <property type="evidence" value="ECO:0007669"/>
    <property type="project" value="InterPro"/>
</dbReference>
<dbReference type="NCBIfam" id="TIGR01414">
    <property type="entry name" value="autotrans_barl"/>
    <property type="match status" value="1"/>
</dbReference>
<accession>A0A2W6NJW1</accession>
<feature type="region of interest" description="Disordered" evidence="1">
    <location>
        <begin position="114"/>
        <end position="140"/>
    </location>
</feature>
<keyword evidence="4" id="KW-1185">Reference proteome</keyword>